<keyword evidence="3" id="KW-1185">Reference proteome</keyword>
<dbReference type="InterPro" id="IPR053148">
    <property type="entry name" value="PD-DEXK-like_domain"/>
</dbReference>
<organism evidence="2 3">
    <name type="scientific">Methanolapillus ohkumae</name>
    <dbReference type="NCBI Taxonomy" id="3028298"/>
    <lineage>
        <taxon>Archaea</taxon>
        <taxon>Methanobacteriati</taxon>
        <taxon>Methanobacteriota</taxon>
        <taxon>Stenosarchaea group</taxon>
        <taxon>Methanomicrobia</taxon>
        <taxon>Methanosarcinales</taxon>
        <taxon>Methanosarcinaceae</taxon>
        <taxon>Methanolapillus</taxon>
    </lineage>
</organism>
<accession>A0AA96V6L1</accession>
<dbReference type="PANTHER" id="PTHR30547:SF0">
    <property type="entry name" value="BLR8175 PROTEIN"/>
    <property type="match status" value="1"/>
</dbReference>
<proteinExistence type="predicted"/>
<name>A0AA96V6L1_9EURY</name>
<dbReference type="GeneID" id="89228915"/>
<dbReference type="Pfam" id="PF17761">
    <property type="entry name" value="DUF1016_N"/>
    <property type="match status" value="1"/>
</dbReference>
<sequence length="91" mass="10916">MKLSTKQKQFMDVVSLIRKSRQNAIKMVNTELIYLYWNVGQYISERIEKSEWGQSVVKELADYLSREDQGLSGFSDKNLWRMKQYNKIKFQ</sequence>
<dbReference type="EMBL" id="CP131061">
    <property type="protein sequence ID" value="WNY27687.1"/>
    <property type="molecule type" value="Genomic_DNA"/>
</dbReference>
<dbReference type="RefSeq" id="WP_338097645.1">
    <property type="nucleotide sequence ID" value="NZ_CP131061.1"/>
</dbReference>
<evidence type="ECO:0000313" key="3">
    <source>
        <dbReference type="Proteomes" id="UP001304970"/>
    </source>
</evidence>
<dbReference type="InterPro" id="IPR041527">
    <property type="entry name" value="YhcG_N"/>
</dbReference>
<evidence type="ECO:0000313" key="2">
    <source>
        <dbReference type="EMBL" id="WNY27687.1"/>
    </source>
</evidence>
<feature type="domain" description="YhcG N-terminal" evidence="1">
    <location>
        <begin position="12"/>
        <end position="87"/>
    </location>
</feature>
<dbReference type="Proteomes" id="UP001304970">
    <property type="component" value="Chromosome"/>
</dbReference>
<reference evidence="2 3" key="1">
    <citation type="submission" date="2023-07" db="EMBL/GenBank/DDBJ databases">
        <title>Closed genome sequence of Methanosarcinaceae archaeon Am2.</title>
        <authorList>
            <person name="Poehlein A."/>
            <person name="Protasov E."/>
            <person name="Platt K."/>
            <person name="Reeh H."/>
            <person name="Daniel R."/>
            <person name="Brune A."/>
        </authorList>
    </citation>
    <scope>NUCLEOTIDE SEQUENCE [LARGE SCALE GENOMIC DNA]</scope>
    <source>
        <strain evidence="2 3">Am2</strain>
    </source>
</reference>
<protein>
    <recommendedName>
        <fullName evidence="1">YhcG N-terminal domain-containing protein</fullName>
    </recommendedName>
</protein>
<dbReference type="PANTHER" id="PTHR30547">
    <property type="entry name" value="UNCHARACTERIZED PROTEIN YHCG-RELATED"/>
    <property type="match status" value="1"/>
</dbReference>
<dbReference type="AlphaFoldDB" id="A0AA96V6L1"/>
<evidence type="ECO:0000259" key="1">
    <source>
        <dbReference type="Pfam" id="PF17761"/>
    </source>
</evidence>
<gene>
    <name evidence="2" type="ORF">MsAm2_14920</name>
</gene>